<dbReference type="RefSeq" id="XP_009051667.1">
    <property type="nucleotide sequence ID" value="XM_009053419.1"/>
</dbReference>
<dbReference type="OMA" id="VISRYCI"/>
<organism evidence="1 2">
    <name type="scientific">Lottia gigantea</name>
    <name type="common">Giant owl limpet</name>
    <dbReference type="NCBI Taxonomy" id="225164"/>
    <lineage>
        <taxon>Eukaryota</taxon>
        <taxon>Metazoa</taxon>
        <taxon>Spiralia</taxon>
        <taxon>Lophotrochozoa</taxon>
        <taxon>Mollusca</taxon>
        <taxon>Gastropoda</taxon>
        <taxon>Patellogastropoda</taxon>
        <taxon>Lottioidea</taxon>
        <taxon>Lottiidae</taxon>
        <taxon>Lottia</taxon>
    </lineage>
</organism>
<dbReference type="HOGENOM" id="CLU_2052263_0_0_1"/>
<evidence type="ECO:0000313" key="1">
    <source>
        <dbReference type="EMBL" id="ESO97824.1"/>
    </source>
</evidence>
<evidence type="ECO:0000313" key="2">
    <source>
        <dbReference type="Proteomes" id="UP000030746"/>
    </source>
</evidence>
<dbReference type="KEGG" id="lgi:LOTGIDRAFT_152928"/>
<dbReference type="OrthoDB" id="6125676at2759"/>
<keyword evidence="2" id="KW-1185">Reference proteome</keyword>
<gene>
    <name evidence="1" type="ORF">LOTGIDRAFT_152928</name>
</gene>
<dbReference type="GeneID" id="20235814"/>
<evidence type="ECO:0008006" key="3">
    <source>
        <dbReference type="Google" id="ProtNLM"/>
    </source>
</evidence>
<sequence>MDKEAIKCLQCNIVVKGSNNNCDDPKYVDDCTACLKTYTKIVNHESWRNTKESVFESRLCIRKTATTKLRENGCYYNTNNGGYTEQCYCYNDNCNSANGIQWKPMLLVTAFVAVFQLILA</sequence>
<proteinExistence type="predicted"/>
<protein>
    <recommendedName>
        <fullName evidence="3">Protein quiver</fullName>
    </recommendedName>
</protein>
<dbReference type="AlphaFoldDB" id="V4C7X1"/>
<name>V4C7X1_LOTGI</name>
<reference evidence="1 2" key="1">
    <citation type="journal article" date="2013" name="Nature">
        <title>Insights into bilaterian evolution from three spiralian genomes.</title>
        <authorList>
            <person name="Simakov O."/>
            <person name="Marletaz F."/>
            <person name="Cho S.J."/>
            <person name="Edsinger-Gonzales E."/>
            <person name="Havlak P."/>
            <person name="Hellsten U."/>
            <person name="Kuo D.H."/>
            <person name="Larsson T."/>
            <person name="Lv J."/>
            <person name="Arendt D."/>
            <person name="Savage R."/>
            <person name="Osoegawa K."/>
            <person name="de Jong P."/>
            <person name="Grimwood J."/>
            <person name="Chapman J.A."/>
            <person name="Shapiro H."/>
            <person name="Aerts A."/>
            <person name="Otillar R.P."/>
            <person name="Terry A.Y."/>
            <person name="Boore J.L."/>
            <person name="Grigoriev I.V."/>
            <person name="Lindberg D.R."/>
            <person name="Seaver E.C."/>
            <person name="Weisblat D.A."/>
            <person name="Putnam N.H."/>
            <person name="Rokhsar D.S."/>
        </authorList>
    </citation>
    <scope>NUCLEOTIDE SEQUENCE [LARGE SCALE GENOMIC DNA]</scope>
</reference>
<dbReference type="CTD" id="20235814"/>
<accession>V4C7X1</accession>
<dbReference type="Proteomes" id="UP000030746">
    <property type="component" value="Unassembled WGS sequence"/>
</dbReference>
<dbReference type="EMBL" id="KB201304">
    <property type="protein sequence ID" value="ESO97824.1"/>
    <property type="molecule type" value="Genomic_DNA"/>
</dbReference>